<dbReference type="InterPro" id="IPR019557">
    <property type="entry name" value="AminoTfrase-like_pln_mobile"/>
</dbReference>
<reference evidence="3" key="1">
    <citation type="journal article" date="2014" name="Science">
        <title>The coffee genome provides insight into the convergent evolution of caffeine biosynthesis.</title>
        <authorList>
            <person name="Denoeud F."/>
            <person name="Carretero-Paulet L."/>
            <person name="Dereeper A."/>
            <person name="Droc G."/>
            <person name="Guyot R."/>
            <person name="Pietrella M."/>
            <person name="Zheng C."/>
            <person name="Alberti A."/>
            <person name="Anthony F."/>
            <person name="Aprea G."/>
            <person name="Aury J.M."/>
            <person name="Bento P."/>
            <person name="Bernard M."/>
            <person name="Bocs S."/>
            <person name="Campa C."/>
            <person name="Cenci A."/>
            <person name="Combes M.C."/>
            <person name="Crouzillat D."/>
            <person name="Da Silva C."/>
            <person name="Daddiego L."/>
            <person name="De Bellis F."/>
            <person name="Dussert S."/>
            <person name="Garsmeur O."/>
            <person name="Gayraud T."/>
            <person name="Guignon V."/>
            <person name="Jahn K."/>
            <person name="Jamilloux V."/>
            <person name="Joet T."/>
            <person name="Labadie K."/>
            <person name="Lan T."/>
            <person name="Leclercq J."/>
            <person name="Lepelley M."/>
            <person name="Leroy T."/>
            <person name="Li L.T."/>
            <person name="Librado P."/>
            <person name="Lopez L."/>
            <person name="Munoz A."/>
            <person name="Noel B."/>
            <person name="Pallavicini A."/>
            <person name="Perrotta G."/>
            <person name="Poncet V."/>
            <person name="Pot D."/>
            <person name="Priyono X."/>
            <person name="Rigoreau M."/>
            <person name="Rouard M."/>
            <person name="Rozas J."/>
            <person name="Tranchant-Dubreuil C."/>
            <person name="VanBuren R."/>
            <person name="Zhang Q."/>
            <person name="Andrade A.C."/>
            <person name="Argout X."/>
            <person name="Bertrand B."/>
            <person name="de Kochko A."/>
            <person name="Graziosi G."/>
            <person name="Henry R.J."/>
            <person name="Jayarama X."/>
            <person name="Ming R."/>
            <person name="Nagai C."/>
            <person name="Rounsley S."/>
            <person name="Sankoff D."/>
            <person name="Giuliano G."/>
            <person name="Albert V.A."/>
            <person name="Wincker P."/>
            <person name="Lashermes P."/>
        </authorList>
    </citation>
    <scope>NUCLEOTIDE SEQUENCE [LARGE SCALE GENOMIC DNA]</scope>
    <source>
        <strain evidence="3">cv. DH200-94</strain>
    </source>
</reference>
<dbReference type="EMBL" id="HG739245">
    <property type="protein sequence ID" value="CDP17465.1"/>
    <property type="molecule type" value="Genomic_DNA"/>
</dbReference>
<dbReference type="InParanoid" id="A0A068V9K7"/>
<sequence>MILINSIHPSSWLSVGLTHRLWQIIKWVNDHNCLGDLMSNSNASLTSSIIARHMVHSIEDDPGYKVKNIVSHVKEVLKMDVSYKKVWYGRRKAIELVFGSWNANFTELPKYVDALMQSNQGTVIRWLHHSDSTDRVKTFKYVGHLLSDKSGNNVPLLYMPLLRDLETVGQYSWGSATLATLYHSLFPSNSNITFFHLWAWERIPTMRPDRVQPLEHYLGPYGARWNVQFDLHRVARHVVSIFRDQLTGLRDLQPYSEDVLASLPAYCIAGRNIWRSITYLICWEVVEPHLPYRIMRRFGYISPCLI</sequence>
<protein>
    <submittedName>
        <fullName evidence="2">DH200=94 genomic scaffold, scaffold_161</fullName>
    </submittedName>
</protein>
<dbReference type="PANTHER" id="PTHR46033:SF8">
    <property type="entry name" value="PROTEIN MAINTENANCE OF MERISTEMS-LIKE"/>
    <property type="match status" value="1"/>
</dbReference>
<dbReference type="AlphaFoldDB" id="A0A068V9K7"/>
<gene>
    <name evidence="2" type="ORF">GSCOC_T00007669001</name>
</gene>
<feature type="domain" description="Aminotransferase-like plant mobile" evidence="1">
    <location>
        <begin position="125"/>
        <end position="300"/>
    </location>
</feature>
<evidence type="ECO:0000313" key="3">
    <source>
        <dbReference type="Proteomes" id="UP000295252"/>
    </source>
</evidence>
<dbReference type="Pfam" id="PF10536">
    <property type="entry name" value="PMD"/>
    <property type="match status" value="1"/>
</dbReference>
<dbReference type="Gramene" id="CDP17465">
    <property type="protein sequence ID" value="CDP17465"/>
    <property type="gene ID" value="GSCOC_T00007669001"/>
</dbReference>
<accession>A0A068V9K7</accession>
<name>A0A068V9K7_COFCA</name>
<evidence type="ECO:0000259" key="1">
    <source>
        <dbReference type="Pfam" id="PF10536"/>
    </source>
</evidence>
<organism evidence="2 3">
    <name type="scientific">Coffea canephora</name>
    <name type="common">Robusta coffee</name>
    <dbReference type="NCBI Taxonomy" id="49390"/>
    <lineage>
        <taxon>Eukaryota</taxon>
        <taxon>Viridiplantae</taxon>
        <taxon>Streptophyta</taxon>
        <taxon>Embryophyta</taxon>
        <taxon>Tracheophyta</taxon>
        <taxon>Spermatophyta</taxon>
        <taxon>Magnoliopsida</taxon>
        <taxon>eudicotyledons</taxon>
        <taxon>Gunneridae</taxon>
        <taxon>Pentapetalae</taxon>
        <taxon>asterids</taxon>
        <taxon>lamiids</taxon>
        <taxon>Gentianales</taxon>
        <taxon>Rubiaceae</taxon>
        <taxon>Ixoroideae</taxon>
        <taxon>Gardenieae complex</taxon>
        <taxon>Bertiereae - Coffeeae clade</taxon>
        <taxon>Coffeeae</taxon>
        <taxon>Coffea</taxon>
    </lineage>
</organism>
<dbReference type="PANTHER" id="PTHR46033">
    <property type="entry name" value="PROTEIN MAIN-LIKE 2"/>
    <property type="match status" value="1"/>
</dbReference>
<dbReference type="InterPro" id="IPR044824">
    <property type="entry name" value="MAIN-like"/>
</dbReference>
<proteinExistence type="predicted"/>
<dbReference type="OrthoDB" id="683469at2759"/>
<dbReference type="Proteomes" id="UP000295252">
    <property type="component" value="Unassembled WGS sequence"/>
</dbReference>
<evidence type="ECO:0000313" key="2">
    <source>
        <dbReference type="EMBL" id="CDP17465.1"/>
    </source>
</evidence>
<keyword evidence="3" id="KW-1185">Reference proteome</keyword>
<dbReference type="STRING" id="49390.A0A068V9K7"/>
<dbReference type="PhylomeDB" id="A0A068V9K7"/>
<dbReference type="GO" id="GO:0010073">
    <property type="term" value="P:meristem maintenance"/>
    <property type="evidence" value="ECO:0007669"/>
    <property type="project" value="InterPro"/>
</dbReference>